<evidence type="ECO:0000259" key="1">
    <source>
        <dbReference type="Pfam" id="PF06985"/>
    </source>
</evidence>
<evidence type="ECO:0000313" key="3">
    <source>
        <dbReference type="Proteomes" id="UP001199106"/>
    </source>
</evidence>
<dbReference type="PANTHER" id="PTHR33112:SF13">
    <property type="entry name" value="HETEROKARYON INCOMPATIBILITY DOMAIN-CONTAINING PROTEIN"/>
    <property type="match status" value="1"/>
</dbReference>
<feature type="domain" description="Heterokaryon incompatibility" evidence="1">
    <location>
        <begin position="215"/>
        <end position="360"/>
    </location>
</feature>
<organism evidence="2 3">
    <name type="scientific">Alternaria panax</name>
    <dbReference type="NCBI Taxonomy" id="48097"/>
    <lineage>
        <taxon>Eukaryota</taxon>
        <taxon>Fungi</taxon>
        <taxon>Dikarya</taxon>
        <taxon>Ascomycota</taxon>
        <taxon>Pezizomycotina</taxon>
        <taxon>Dothideomycetes</taxon>
        <taxon>Pleosporomycetidae</taxon>
        <taxon>Pleosporales</taxon>
        <taxon>Pleosporineae</taxon>
        <taxon>Pleosporaceae</taxon>
        <taxon>Alternaria</taxon>
        <taxon>Alternaria sect. Panax</taxon>
    </lineage>
</organism>
<reference evidence="2" key="1">
    <citation type="submission" date="2021-07" db="EMBL/GenBank/DDBJ databases">
        <title>Genome Resource of American Ginseng Black Spot Pathogen Alternaria panax.</title>
        <authorList>
            <person name="Qiu C."/>
            <person name="Wang W."/>
            <person name="Liu Z."/>
        </authorList>
    </citation>
    <scope>NUCLEOTIDE SEQUENCE</scope>
    <source>
        <strain evidence="2">BNCC115425</strain>
    </source>
</reference>
<comment type="caution">
    <text evidence="2">The sequence shown here is derived from an EMBL/GenBank/DDBJ whole genome shotgun (WGS) entry which is preliminary data.</text>
</comment>
<sequence>MLVPSQPHACEICQSKLLFNSRCPEKGWWEFITEHESSSGNEYGYWFNLWYGEAIELAKSGCELMTWLVTLRRPDTTSDSQLRAYFIHNSEEQLALDWVDEISQYTDSKDFSRMLVLCAEVDNVAAAEIKQRLPNLNPSSGETMSTARAWLQTCAGTHEACANRGFGNARCATADDQALRPRRLIKISKRPAGSDISVQPVPYLVDTRYIPSPKYATLSYCWGGDQEFKLLKRNLIPWHSQIPLNNLPQTIKDAMLVTIELELEYLWVDALCIIQDDNADKSVELARMADIYSEAHITLLASRSSGARDGFLNSRYIARERGYRLPYLCTDGQMGSVVLWRGRDVGAAEPIHQRGWCFQEQILSPRILEFGTHQLRYLCSANRTEHIAPETDGWVTNSETFAQYGTGQSLDLSASWYTLPADGIDFLNLWSRIVTHYSHLSLSYSSDRLRAISAIARKLGQVSSVRYYAGLWAEHLSSQLLWETDQGEYRLQKATRIAEYVAPSWSWASMQGPVCCSWIHGDCIAYQMINVVIHNSTPSDDFSDVVSAEIRLRTSTLYAKLTTQERPSSPWWPTYLVDELWSVKGQEDAGEFRLPLFMDPESGEEWSEISGQWDELTLGDHAVLLAQIILGRGLILEVQPHSMEKKYRRVGTFRLDTYAEEDDRWKQRDIVIV</sequence>
<gene>
    <name evidence="2" type="ORF">G6011_11518</name>
</gene>
<dbReference type="PANTHER" id="PTHR33112">
    <property type="entry name" value="DOMAIN PROTEIN, PUTATIVE-RELATED"/>
    <property type="match status" value="1"/>
</dbReference>
<protein>
    <recommendedName>
        <fullName evidence="1">Heterokaryon incompatibility domain-containing protein</fullName>
    </recommendedName>
</protein>
<dbReference type="EMBL" id="JAANER010000003">
    <property type="protein sequence ID" value="KAG9192784.1"/>
    <property type="molecule type" value="Genomic_DNA"/>
</dbReference>
<dbReference type="InterPro" id="IPR010730">
    <property type="entry name" value="HET"/>
</dbReference>
<proteinExistence type="predicted"/>
<dbReference type="Proteomes" id="UP001199106">
    <property type="component" value="Unassembled WGS sequence"/>
</dbReference>
<keyword evidence="3" id="KW-1185">Reference proteome</keyword>
<name>A0AAD4IDY8_9PLEO</name>
<accession>A0AAD4IDY8</accession>
<evidence type="ECO:0000313" key="2">
    <source>
        <dbReference type="EMBL" id="KAG9192784.1"/>
    </source>
</evidence>
<dbReference type="Pfam" id="PF06985">
    <property type="entry name" value="HET"/>
    <property type="match status" value="1"/>
</dbReference>
<dbReference type="AlphaFoldDB" id="A0AAD4IDY8"/>